<evidence type="ECO:0000256" key="2">
    <source>
        <dbReference type="ARBA" id="ARBA00001947"/>
    </source>
</evidence>
<evidence type="ECO:0000256" key="9">
    <source>
        <dbReference type="ARBA" id="ARBA00023235"/>
    </source>
</evidence>
<reference evidence="11 12" key="1">
    <citation type="journal article" date="2016" name="Nat. Commun.">
        <title>Thousands of microbial genomes shed light on interconnected biogeochemical processes in an aquifer system.</title>
        <authorList>
            <person name="Anantharaman K."/>
            <person name="Brown C.T."/>
            <person name="Hug L.A."/>
            <person name="Sharon I."/>
            <person name="Castelle C.J."/>
            <person name="Probst A.J."/>
            <person name="Thomas B.C."/>
            <person name="Singh A."/>
            <person name="Wilkins M.J."/>
            <person name="Karaoz U."/>
            <person name="Brodie E.L."/>
            <person name="Williams K.H."/>
            <person name="Hubbard S.S."/>
            <person name="Banfield J.F."/>
        </authorList>
    </citation>
    <scope>NUCLEOTIDE SEQUENCE [LARGE SCALE GENOMIC DNA]</scope>
</reference>
<dbReference type="EMBL" id="MFEJ01000020">
    <property type="protein sequence ID" value="OGE80145.1"/>
    <property type="molecule type" value="Genomic_DNA"/>
</dbReference>
<evidence type="ECO:0000256" key="5">
    <source>
        <dbReference type="ARBA" id="ARBA00022723"/>
    </source>
</evidence>
<dbReference type="GO" id="GO:1901135">
    <property type="term" value="P:carbohydrate derivative metabolic process"/>
    <property type="evidence" value="ECO:0007669"/>
    <property type="project" value="UniProtKB-ARBA"/>
</dbReference>
<gene>
    <name evidence="11" type="ORF">A2660_01710</name>
</gene>
<dbReference type="FunFam" id="3.20.20.70:FF:000191">
    <property type="entry name" value="ribulose-phosphate 3-epimerase isoform X2"/>
    <property type="match status" value="1"/>
</dbReference>
<dbReference type="GO" id="GO:0006091">
    <property type="term" value="P:generation of precursor metabolites and energy"/>
    <property type="evidence" value="ECO:0007669"/>
    <property type="project" value="UniProtKB-ARBA"/>
</dbReference>
<sequence>MTELVPAILTNDLSDFRKKYAELFALGQHFKKLHIDFADGKFVKNETVMPADLAFLKDSPFELMAHFMTKSPQKYFQAARDAGFTWVLFHFEAMENELEVTATSTIAKTMGLKVGLVINPDTSLPRIGKFITQFDMIQLMGIHPGFQGREFIPETIDRIKELRALSKNVIIAVDGGIKVGIAKQVAEAGADIIVAGSAILKTEDEQAAIEALKQDLETK</sequence>
<dbReference type="Pfam" id="PF00834">
    <property type="entry name" value="Ribul_P_3_epim"/>
    <property type="match status" value="1"/>
</dbReference>
<dbReference type="GO" id="GO:0005975">
    <property type="term" value="P:carbohydrate metabolic process"/>
    <property type="evidence" value="ECO:0007669"/>
    <property type="project" value="InterPro"/>
</dbReference>
<dbReference type="InterPro" id="IPR011060">
    <property type="entry name" value="RibuloseP-bd_barrel"/>
</dbReference>
<comment type="cofactor">
    <cofactor evidence="2">
        <name>Zn(2+)</name>
        <dbReference type="ChEBI" id="CHEBI:29105"/>
    </cofactor>
</comment>
<dbReference type="GO" id="GO:0016857">
    <property type="term" value="F:racemase and epimerase activity, acting on carbohydrates and derivatives"/>
    <property type="evidence" value="ECO:0007669"/>
    <property type="project" value="InterPro"/>
</dbReference>
<dbReference type="GO" id="GO:0046872">
    <property type="term" value="F:metal ion binding"/>
    <property type="evidence" value="ECO:0007669"/>
    <property type="project" value="UniProtKB-KW"/>
</dbReference>
<keyword evidence="6" id="KW-0862">Zinc</keyword>
<keyword evidence="8" id="KW-0464">Manganese</keyword>
<keyword evidence="5" id="KW-0479">Metal-binding</keyword>
<dbReference type="InterPro" id="IPR000056">
    <property type="entry name" value="Ribul_P_3_epim-like"/>
</dbReference>
<evidence type="ECO:0000256" key="10">
    <source>
        <dbReference type="ARBA" id="ARBA00023277"/>
    </source>
</evidence>
<evidence type="ECO:0000313" key="11">
    <source>
        <dbReference type="EMBL" id="OGE80145.1"/>
    </source>
</evidence>
<dbReference type="GO" id="GO:0006163">
    <property type="term" value="P:purine nucleotide metabolic process"/>
    <property type="evidence" value="ECO:0007669"/>
    <property type="project" value="UniProtKB-ARBA"/>
</dbReference>
<dbReference type="CDD" id="cd00429">
    <property type="entry name" value="RPE"/>
    <property type="match status" value="1"/>
</dbReference>
<name>A0A1F5NR41_9BACT</name>
<comment type="caution">
    <text evidence="11">The sequence shown here is derived from an EMBL/GenBank/DDBJ whole genome shotgun (WGS) entry which is preliminary data.</text>
</comment>
<evidence type="ECO:0000313" key="12">
    <source>
        <dbReference type="Proteomes" id="UP000176233"/>
    </source>
</evidence>
<dbReference type="SUPFAM" id="SSF51366">
    <property type="entry name" value="Ribulose-phoshate binding barrel"/>
    <property type="match status" value="1"/>
</dbReference>
<evidence type="ECO:0000256" key="7">
    <source>
        <dbReference type="ARBA" id="ARBA00023004"/>
    </source>
</evidence>
<evidence type="ECO:0008006" key="13">
    <source>
        <dbReference type="Google" id="ProtNLM"/>
    </source>
</evidence>
<comment type="cofactor">
    <cofactor evidence="3">
        <name>Fe(2+)</name>
        <dbReference type="ChEBI" id="CHEBI:29033"/>
    </cofactor>
</comment>
<dbReference type="Gene3D" id="3.20.20.70">
    <property type="entry name" value="Aldolase class I"/>
    <property type="match status" value="1"/>
</dbReference>
<evidence type="ECO:0000256" key="6">
    <source>
        <dbReference type="ARBA" id="ARBA00022833"/>
    </source>
</evidence>
<dbReference type="GO" id="GO:0046496">
    <property type="term" value="P:nicotinamide nucleotide metabolic process"/>
    <property type="evidence" value="ECO:0007669"/>
    <property type="project" value="UniProtKB-ARBA"/>
</dbReference>
<keyword evidence="10" id="KW-0119">Carbohydrate metabolism</keyword>
<keyword evidence="9" id="KW-0413">Isomerase</keyword>
<comment type="cofactor">
    <cofactor evidence="1">
        <name>Mn(2+)</name>
        <dbReference type="ChEBI" id="CHEBI:29035"/>
    </cofactor>
</comment>
<protein>
    <recommendedName>
        <fullName evidence="13">Ribulose-phosphate 3-epimerase</fullName>
    </recommendedName>
</protein>
<dbReference type="AlphaFoldDB" id="A0A1F5NR41"/>
<evidence type="ECO:0000256" key="8">
    <source>
        <dbReference type="ARBA" id="ARBA00023211"/>
    </source>
</evidence>
<evidence type="ECO:0000256" key="1">
    <source>
        <dbReference type="ARBA" id="ARBA00001936"/>
    </source>
</evidence>
<dbReference type="Proteomes" id="UP000176233">
    <property type="component" value="Unassembled WGS sequence"/>
</dbReference>
<organism evidence="11 12">
    <name type="scientific">Candidatus Doudnabacteria bacterium RIFCSPHIGHO2_01_FULL_45_18</name>
    <dbReference type="NCBI Taxonomy" id="1817823"/>
    <lineage>
        <taxon>Bacteria</taxon>
        <taxon>Candidatus Doudnaibacteriota</taxon>
    </lineage>
</organism>
<accession>A0A1F5NR41</accession>
<keyword evidence="7" id="KW-0408">Iron</keyword>
<dbReference type="PANTHER" id="PTHR11749">
    <property type="entry name" value="RIBULOSE-5-PHOSPHATE-3-EPIMERASE"/>
    <property type="match status" value="1"/>
</dbReference>
<evidence type="ECO:0000256" key="4">
    <source>
        <dbReference type="ARBA" id="ARBA00011738"/>
    </source>
</evidence>
<evidence type="ECO:0000256" key="3">
    <source>
        <dbReference type="ARBA" id="ARBA00001954"/>
    </source>
</evidence>
<comment type="subunit">
    <text evidence="4">Homodimer.</text>
</comment>
<dbReference type="InterPro" id="IPR013785">
    <property type="entry name" value="Aldolase_TIM"/>
</dbReference>
<proteinExistence type="predicted"/>